<reference evidence="1" key="1">
    <citation type="submission" date="2023-10" db="EMBL/GenBank/DDBJ databases">
        <title>Genome assemblies of two species of porcelain crab, Petrolisthes cinctipes and Petrolisthes manimaculis (Anomura: Porcellanidae).</title>
        <authorList>
            <person name="Angst P."/>
        </authorList>
    </citation>
    <scope>NUCLEOTIDE SEQUENCE</scope>
    <source>
        <strain evidence="1">PB745_01</strain>
        <tissue evidence="1">Gill</tissue>
    </source>
</reference>
<evidence type="ECO:0000313" key="2">
    <source>
        <dbReference type="Proteomes" id="UP001286313"/>
    </source>
</evidence>
<dbReference type="EMBL" id="JAWQEG010001701">
    <property type="protein sequence ID" value="KAK3877272.1"/>
    <property type="molecule type" value="Genomic_DNA"/>
</dbReference>
<keyword evidence="2" id="KW-1185">Reference proteome</keyword>
<protein>
    <submittedName>
        <fullName evidence="1">Uncharacterized protein</fullName>
    </submittedName>
</protein>
<dbReference type="Proteomes" id="UP001286313">
    <property type="component" value="Unassembled WGS sequence"/>
</dbReference>
<organism evidence="1 2">
    <name type="scientific">Petrolisthes cinctipes</name>
    <name type="common">Flat porcelain crab</name>
    <dbReference type="NCBI Taxonomy" id="88211"/>
    <lineage>
        <taxon>Eukaryota</taxon>
        <taxon>Metazoa</taxon>
        <taxon>Ecdysozoa</taxon>
        <taxon>Arthropoda</taxon>
        <taxon>Crustacea</taxon>
        <taxon>Multicrustacea</taxon>
        <taxon>Malacostraca</taxon>
        <taxon>Eumalacostraca</taxon>
        <taxon>Eucarida</taxon>
        <taxon>Decapoda</taxon>
        <taxon>Pleocyemata</taxon>
        <taxon>Anomura</taxon>
        <taxon>Galatheoidea</taxon>
        <taxon>Porcellanidae</taxon>
        <taxon>Petrolisthes</taxon>
    </lineage>
</organism>
<sequence>MLKRKEDLFELEKDAVAAMLQGTHTFVDAKAYGQFQLYMKYKQTMPVGPPQIKEQRTAARYGQSLPSPCLQ</sequence>
<proteinExistence type="predicted"/>
<dbReference type="AlphaFoldDB" id="A0AAE1FN37"/>
<gene>
    <name evidence="1" type="ORF">Pcinc_018007</name>
</gene>
<evidence type="ECO:0000313" key="1">
    <source>
        <dbReference type="EMBL" id="KAK3877272.1"/>
    </source>
</evidence>
<name>A0AAE1FN37_PETCI</name>
<accession>A0AAE1FN37</accession>
<comment type="caution">
    <text evidence="1">The sequence shown here is derived from an EMBL/GenBank/DDBJ whole genome shotgun (WGS) entry which is preliminary data.</text>
</comment>